<feature type="compositionally biased region" description="Basic residues" evidence="1">
    <location>
        <begin position="1"/>
        <end position="13"/>
    </location>
</feature>
<dbReference type="AlphaFoldDB" id="A0A6J4LJE4"/>
<dbReference type="EMBL" id="CADCTX010000582">
    <property type="protein sequence ID" value="CAA9330503.1"/>
    <property type="molecule type" value="Genomic_DNA"/>
</dbReference>
<evidence type="ECO:0000256" key="1">
    <source>
        <dbReference type="SAM" id="MobiDB-lite"/>
    </source>
</evidence>
<feature type="non-terminal residue" evidence="2">
    <location>
        <position position="1"/>
    </location>
</feature>
<reference evidence="2" key="1">
    <citation type="submission" date="2020-02" db="EMBL/GenBank/DDBJ databases">
        <authorList>
            <person name="Meier V. D."/>
        </authorList>
    </citation>
    <scope>NUCLEOTIDE SEQUENCE</scope>
    <source>
        <strain evidence="2">AVDCRST_MAG40</strain>
    </source>
</reference>
<evidence type="ECO:0000313" key="2">
    <source>
        <dbReference type="EMBL" id="CAA9330503.1"/>
    </source>
</evidence>
<feature type="compositionally biased region" description="Gly residues" evidence="1">
    <location>
        <begin position="35"/>
        <end position="46"/>
    </location>
</feature>
<gene>
    <name evidence="2" type="ORF">AVDCRST_MAG40-1882</name>
</gene>
<feature type="region of interest" description="Disordered" evidence="1">
    <location>
        <begin position="1"/>
        <end position="73"/>
    </location>
</feature>
<proteinExistence type="predicted"/>
<name>A0A6J4LJE4_9BACT</name>
<sequence>GRRRSRARRRPRGQRPYGGSGAGAGPRGRRRNGRGACGRAGGGRTGGAAAAPNPAWRALTPGGRWPRAGTRTTSMRTGACTYWTAVR</sequence>
<accession>A0A6J4LJE4</accession>
<organism evidence="2">
    <name type="scientific">uncultured Gemmatimonadaceae bacterium</name>
    <dbReference type="NCBI Taxonomy" id="246130"/>
    <lineage>
        <taxon>Bacteria</taxon>
        <taxon>Pseudomonadati</taxon>
        <taxon>Gemmatimonadota</taxon>
        <taxon>Gemmatimonadia</taxon>
        <taxon>Gemmatimonadales</taxon>
        <taxon>Gemmatimonadaceae</taxon>
        <taxon>environmental samples</taxon>
    </lineage>
</organism>
<protein>
    <submittedName>
        <fullName evidence="2">Uncharacterized protein</fullName>
    </submittedName>
</protein>
<feature type="non-terminal residue" evidence="2">
    <location>
        <position position="87"/>
    </location>
</feature>
<feature type="compositionally biased region" description="Gly residues" evidence="1">
    <location>
        <begin position="16"/>
        <end position="26"/>
    </location>
</feature>
<feature type="compositionally biased region" description="Low complexity" evidence="1">
    <location>
        <begin position="47"/>
        <end position="58"/>
    </location>
</feature>